<keyword evidence="4" id="KW-0255">Endonuclease</keyword>
<comment type="caution">
    <text evidence="4">The sequence shown here is derived from an EMBL/GenBank/DDBJ whole genome shotgun (WGS) entry which is preliminary data.</text>
</comment>
<sequence>MHIRTIKVRNFRRLKNAQIDLEDKTSIFVGANNSGKTSATYILQKFVDPNSKAFSIHDFSSDCWKKINSLAEIEDDTPPDFPAISLDIWFAVNSTDLHRIIDLLPNLDWKGIPVGVRIEYAPKSPELLLSNYRELNAKAAAKAKDDYHPWPRTLTDYLSKNIRSEYETKYYVLDREQFDDEMNIIGDYEPLQLGNDSDRPGAKIIRSLIRIDMLNAQRFLDDLSSGGRAEDLSKRMNRFYDRNLEKKEDDFDAMQALATSESELTKHLKTVFNPTLQSLNKLGYPGFSNPKLEVRATLNHESIIGQTKLHYSLGGGNDFLSLPDRYNGLGFKNLIYMILEILDFHARWSEEEDARAPLHLIIIEEPEAHLHAQLQQVFIKKVWEIINPTEAEDTFKNQMIVTTHSPHIIYESGFQPIRYFQRHIADTGVQTTNVLNLTTFYNKSHEESREFLQRYMKLTHCDLFFADGAILVEGNVERLLLPPMINKCAEELNSCYLSIIEVGGAYGHIFKQLIEFLGLTTLIITDLDSIEPVSAKLEGADKDATSSTELLVEADLTVAATIDSNLDEQEIIDEDDEDILSKPGKSCISDFEGAVTSNQTLIKWLPKIRGIRELLDAPNESKIQNKSADNNADVLITYQTRTEVSWNGESGAYAGRTLEESFALTNLEWTQDIAQRHLGLRVITLKNKRTLEEVRIRLYKRVNGGSFNKTDFALGLMLKDPESWNVPNYIEKGLEWLKEKIAFVDDELDPVEELEIAESKSEVEPKSEIADEQENK</sequence>
<feature type="region of interest" description="Disordered" evidence="1">
    <location>
        <begin position="755"/>
        <end position="776"/>
    </location>
</feature>
<keyword evidence="5" id="KW-1185">Reference proteome</keyword>
<proteinExistence type="predicted"/>
<protein>
    <submittedName>
        <fullName evidence="4">ATP-dependent endonuclease of OLD family</fullName>
    </submittedName>
</protein>
<dbReference type="CDD" id="cd01026">
    <property type="entry name" value="TOPRIM_OLD"/>
    <property type="match status" value="1"/>
</dbReference>
<evidence type="ECO:0000259" key="2">
    <source>
        <dbReference type="Pfam" id="PF13175"/>
    </source>
</evidence>
<evidence type="ECO:0000313" key="5">
    <source>
        <dbReference type="Proteomes" id="UP000324513"/>
    </source>
</evidence>
<keyword evidence="4" id="KW-0378">Hydrolase</keyword>
<keyword evidence="4" id="KW-0540">Nuclease</keyword>
<dbReference type="InterPro" id="IPR027417">
    <property type="entry name" value="P-loop_NTPase"/>
</dbReference>
<feature type="domain" description="OLD protein-like TOPRIM" evidence="3">
    <location>
        <begin position="464"/>
        <end position="528"/>
    </location>
</feature>
<dbReference type="InterPro" id="IPR051396">
    <property type="entry name" value="Bact_Antivir_Def_Nuclease"/>
</dbReference>
<dbReference type="InterPro" id="IPR034139">
    <property type="entry name" value="TOPRIM_OLD"/>
</dbReference>
<accession>A0ABY3NG88</accession>
<evidence type="ECO:0000313" key="4">
    <source>
        <dbReference type="EMBL" id="TYO92019.1"/>
    </source>
</evidence>
<name>A0ABY3NG88_ELIMR</name>
<dbReference type="RefSeq" id="WP_065080900.1">
    <property type="nucleotide sequence ID" value="NZ_FLSS01000036.1"/>
</dbReference>
<dbReference type="EMBL" id="VNHK01000005">
    <property type="protein sequence ID" value="TYO92019.1"/>
    <property type="molecule type" value="Genomic_DNA"/>
</dbReference>
<dbReference type="Gene3D" id="3.40.50.300">
    <property type="entry name" value="P-loop containing nucleotide triphosphate hydrolases"/>
    <property type="match status" value="1"/>
</dbReference>
<evidence type="ECO:0000256" key="1">
    <source>
        <dbReference type="SAM" id="MobiDB-lite"/>
    </source>
</evidence>
<organism evidence="4 5">
    <name type="scientific">Elizabethkingia miricola</name>
    <name type="common">Chryseobacterium miricola</name>
    <dbReference type="NCBI Taxonomy" id="172045"/>
    <lineage>
        <taxon>Bacteria</taxon>
        <taxon>Pseudomonadati</taxon>
        <taxon>Bacteroidota</taxon>
        <taxon>Flavobacteriia</taxon>
        <taxon>Flavobacteriales</taxon>
        <taxon>Weeksellaceae</taxon>
        <taxon>Elizabethkingia</taxon>
    </lineage>
</organism>
<dbReference type="SUPFAM" id="SSF52540">
    <property type="entry name" value="P-loop containing nucleoside triphosphate hydrolases"/>
    <property type="match status" value="1"/>
</dbReference>
<reference evidence="4 5" key="1">
    <citation type="submission" date="2019-07" db="EMBL/GenBank/DDBJ databases">
        <title>Genomic Encyclopedia of Archaeal and Bacterial Type Strains, Phase II (KMG-II): from individual species to whole genera.</title>
        <authorList>
            <person name="Goeker M."/>
        </authorList>
    </citation>
    <scope>NUCLEOTIDE SEQUENCE [LARGE SCALE GENOMIC DNA]</scope>
    <source>
        <strain evidence="4 5">DSM 14571</strain>
    </source>
</reference>
<dbReference type="Pfam" id="PF20469">
    <property type="entry name" value="OLD-like_TOPRIM"/>
    <property type="match status" value="1"/>
</dbReference>
<evidence type="ECO:0000259" key="3">
    <source>
        <dbReference type="Pfam" id="PF20469"/>
    </source>
</evidence>
<dbReference type="Pfam" id="PF13175">
    <property type="entry name" value="AAA_15"/>
    <property type="match status" value="1"/>
</dbReference>
<dbReference type="PANTHER" id="PTHR43581">
    <property type="entry name" value="ATP/GTP PHOSPHATASE"/>
    <property type="match status" value="1"/>
</dbReference>
<feature type="domain" description="Endonuclease GajA/Old nuclease/RecF-like AAA" evidence="2">
    <location>
        <begin position="1"/>
        <end position="409"/>
    </location>
</feature>
<feature type="compositionally biased region" description="Basic and acidic residues" evidence="1">
    <location>
        <begin position="757"/>
        <end position="776"/>
    </location>
</feature>
<gene>
    <name evidence="4" type="ORF">LX74_01676</name>
</gene>
<dbReference type="PANTHER" id="PTHR43581:SF2">
    <property type="entry name" value="EXCINUCLEASE ATPASE SUBUNIT"/>
    <property type="match status" value="1"/>
</dbReference>
<dbReference type="GO" id="GO:0004519">
    <property type="term" value="F:endonuclease activity"/>
    <property type="evidence" value="ECO:0007669"/>
    <property type="project" value="UniProtKB-KW"/>
</dbReference>
<dbReference type="Proteomes" id="UP000324513">
    <property type="component" value="Unassembled WGS sequence"/>
</dbReference>
<dbReference type="InterPro" id="IPR041685">
    <property type="entry name" value="AAA_GajA/Old/RecF-like"/>
</dbReference>